<proteinExistence type="predicted"/>
<dbReference type="AlphaFoldDB" id="A0AAV2ICZ4"/>
<accession>A0AAV2ICZ4</accession>
<sequence length="48" mass="5294">RRCFTKEAEIGGNVVVSAGLIQQVLVDLKMKLEHGNTTIITQCPKIIK</sequence>
<name>A0AAV2ICZ4_LYMST</name>
<evidence type="ECO:0000313" key="2">
    <source>
        <dbReference type="Proteomes" id="UP001497497"/>
    </source>
</evidence>
<comment type="caution">
    <text evidence="1">The sequence shown here is derived from an EMBL/GenBank/DDBJ whole genome shotgun (WGS) entry which is preliminary data.</text>
</comment>
<keyword evidence="2" id="KW-1185">Reference proteome</keyword>
<protein>
    <submittedName>
        <fullName evidence="1">Uncharacterized protein</fullName>
    </submittedName>
</protein>
<gene>
    <name evidence="1" type="ORF">GSLYS_00017418001</name>
</gene>
<organism evidence="1 2">
    <name type="scientific">Lymnaea stagnalis</name>
    <name type="common">Great pond snail</name>
    <name type="synonym">Helix stagnalis</name>
    <dbReference type="NCBI Taxonomy" id="6523"/>
    <lineage>
        <taxon>Eukaryota</taxon>
        <taxon>Metazoa</taxon>
        <taxon>Spiralia</taxon>
        <taxon>Lophotrochozoa</taxon>
        <taxon>Mollusca</taxon>
        <taxon>Gastropoda</taxon>
        <taxon>Heterobranchia</taxon>
        <taxon>Euthyneura</taxon>
        <taxon>Panpulmonata</taxon>
        <taxon>Hygrophila</taxon>
        <taxon>Lymnaeoidea</taxon>
        <taxon>Lymnaeidae</taxon>
        <taxon>Lymnaea</taxon>
    </lineage>
</organism>
<dbReference type="EMBL" id="CAXITT010000584">
    <property type="protein sequence ID" value="CAL1543905.1"/>
    <property type="molecule type" value="Genomic_DNA"/>
</dbReference>
<reference evidence="1 2" key="1">
    <citation type="submission" date="2024-04" db="EMBL/GenBank/DDBJ databases">
        <authorList>
            <consortium name="Genoscope - CEA"/>
            <person name="William W."/>
        </authorList>
    </citation>
    <scope>NUCLEOTIDE SEQUENCE [LARGE SCALE GENOMIC DNA]</scope>
</reference>
<evidence type="ECO:0000313" key="1">
    <source>
        <dbReference type="EMBL" id="CAL1543905.1"/>
    </source>
</evidence>
<feature type="non-terminal residue" evidence="1">
    <location>
        <position position="48"/>
    </location>
</feature>
<dbReference type="Proteomes" id="UP001497497">
    <property type="component" value="Unassembled WGS sequence"/>
</dbReference>
<feature type="non-terminal residue" evidence="1">
    <location>
        <position position="1"/>
    </location>
</feature>